<gene>
    <name evidence="2" type="ORF">VTL71DRAFT_7419</name>
</gene>
<evidence type="ECO:0008006" key="4">
    <source>
        <dbReference type="Google" id="ProtNLM"/>
    </source>
</evidence>
<feature type="transmembrane region" description="Helical" evidence="1">
    <location>
        <begin position="106"/>
        <end position="126"/>
    </location>
</feature>
<keyword evidence="3" id="KW-1185">Reference proteome</keyword>
<evidence type="ECO:0000313" key="2">
    <source>
        <dbReference type="EMBL" id="KAL2061146.1"/>
    </source>
</evidence>
<organism evidence="2 3">
    <name type="scientific">Oculimacula yallundae</name>
    <dbReference type="NCBI Taxonomy" id="86028"/>
    <lineage>
        <taxon>Eukaryota</taxon>
        <taxon>Fungi</taxon>
        <taxon>Dikarya</taxon>
        <taxon>Ascomycota</taxon>
        <taxon>Pezizomycotina</taxon>
        <taxon>Leotiomycetes</taxon>
        <taxon>Helotiales</taxon>
        <taxon>Ploettnerulaceae</taxon>
        <taxon>Oculimacula</taxon>
    </lineage>
</organism>
<dbReference type="InterPro" id="IPR046580">
    <property type="entry name" value="DUF6640"/>
</dbReference>
<accession>A0ABR4BV94</accession>
<sequence>MYGRILLSVSAITQLLGPFIADFNHTHVLNPNWPPHAKFHNGQTMSMGACLCFITLYYTFRNTSDTTQERDSLFTAALTASLYWGTGVSAILYPGSKGMDPEFGEGFPQAPLFVGLGVLGWVGYWIESWRLA</sequence>
<evidence type="ECO:0000313" key="3">
    <source>
        <dbReference type="Proteomes" id="UP001595075"/>
    </source>
</evidence>
<dbReference type="Proteomes" id="UP001595075">
    <property type="component" value="Unassembled WGS sequence"/>
</dbReference>
<keyword evidence="1" id="KW-0812">Transmembrane</keyword>
<comment type="caution">
    <text evidence="2">The sequence shown here is derived from an EMBL/GenBank/DDBJ whole genome shotgun (WGS) entry which is preliminary data.</text>
</comment>
<name>A0ABR4BV94_9HELO</name>
<dbReference type="EMBL" id="JAZHXI010000019">
    <property type="protein sequence ID" value="KAL2061146.1"/>
    <property type="molecule type" value="Genomic_DNA"/>
</dbReference>
<feature type="transmembrane region" description="Helical" evidence="1">
    <location>
        <begin position="72"/>
        <end position="94"/>
    </location>
</feature>
<reference evidence="2 3" key="1">
    <citation type="journal article" date="2024" name="Commun. Biol.">
        <title>Comparative genomic analysis of thermophilic fungi reveals convergent evolutionary adaptations and gene losses.</title>
        <authorList>
            <person name="Steindorff A.S."/>
            <person name="Aguilar-Pontes M.V."/>
            <person name="Robinson A.J."/>
            <person name="Andreopoulos B."/>
            <person name="LaButti K."/>
            <person name="Kuo A."/>
            <person name="Mondo S."/>
            <person name="Riley R."/>
            <person name="Otillar R."/>
            <person name="Haridas S."/>
            <person name="Lipzen A."/>
            <person name="Grimwood J."/>
            <person name="Schmutz J."/>
            <person name="Clum A."/>
            <person name="Reid I.D."/>
            <person name="Moisan M.C."/>
            <person name="Butler G."/>
            <person name="Nguyen T.T.M."/>
            <person name="Dewar K."/>
            <person name="Conant G."/>
            <person name="Drula E."/>
            <person name="Henrissat B."/>
            <person name="Hansel C."/>
            <person name="Singer S."/>
            <person name="Hutchinson M.I."/>
            <person name="de Vries R.P."/>
            <person name="Natvig D.O."/>
            <person name="Powell A.J."/>
            <person name="Tsang A."/>
            <person name="Grigoriev I.V."/>
        </authorList>
    </citation>
    <scope>NUCLEOTIDE SEQUENCE [LARGE SCALE GENOMIC DNA]</scope>
    <source>
        <strain evidence="2 3">CBS 494.80</strain>
    </source>
</reference>
<keyword evidence="1" id="KW-1133">Transmembrane helix</keyword>
<protein>
    <recommendedName>
        <fullName evidence="4">Acetyltransferase</fullName>
    </recommendedName>
</protein>
<proteinExistence type="predicted"/>
<evidence type="ECO:0000256" key="1">
    <source>
        <dbReference type="SAM" id="Phobius"/>
    </source>
</evidence>
<dbReference type="Pfam" id="PF20345">
    <property type="entry name" value="DUF6640"/>
    <property type="match status" value="1"/>
</dbReference>
<feature type="transmembrane region" description="Helical" evidence="1">
    <location>
        <begin position="45"/>
        <end position="60"/>
    </location>
</feature>
<keyword evidence="1" id="KW-0472">Membrane</keyword>